<reference evidence="2 3" key="1">
    <citation type="journal article" date="2012" name="PLoS ONE">
        <title>Genome sequence and transcriptome analysis of the radioresistant bacterium Deinococcus gobiensis: insights into the extreme environmental adaptations.</title>
        <authorList>
            <person name="Yuan M."/>
            <person name="Chen M."/>
            <person name="Zhang W."/>
            <person name="Lu W."/>
            <person name="Wang J."/>
            <person name="Yang M."/>
            <person name="Zhao P."/>
            <person name="Tang R."/>
            <person name="Li X."/>
            <person name="Hao Y."/>
            <person name="Zhou Z."/>
            <person name="Zhan Y."/>
            <person name="Yu H."/>
            <person name="Teng C."/>
            <person name="Yan Y."/>
            <person name="Ping S."/>
            <person name="Wang Y."/>
            <person name="Lin M."/>
        </authorList>
    </citation>
    <scope>NUCLEOTIDE SEQUENCE [LARGE SCALE GENOMIC DNA]</scope>
    <source>
        <strain evidence="2 3">I-0</strain>
    </source>
</reference>
<feature type="domain" description="N-acetyltransferase" evidence="1">
    <location>
        <begin position="33"/>
        <end position="170"/>
    </location>
</feature>
<sequence length="170" mass="18622">MYGDPELVGHIYAGPYLAGQPELTFVLEDAGGVSGYVLGVQDTRAFRAWEERAWWPALRERYPDPADIPAARRSPDERLAFLIHHPPQMSPEVLDAYPSHLHIDLLPRAQGGGHGRRLLETLFAALKAGGSPGVHLGVGAKNVRAQGFYRHLGFTELRRDAGGALLGLRL</sequence>
<keyword evidence="3" id="KW-1185">Reference proteome</keyword>
<organism evidence="2 3">
    <name type="scientific">Deinococcus gobiensis (strain DSM 21396 / JCM 16679 / CGMCC 1.7299 / I-0)</name>
    <dbReference type="NCBI Taxonomy" id="745776"/>
    <lineage>
        <taxon>Bacteria</taxon>
        <taxon>Thermotogati</taxon>
        <taxon>Deinococcota</taxon>
        <taxon>Deinococci</taxon>
        <taxon>Deinococcales</taxon>
        <taxon>Deinococcaceae</taxon>
        <taxon>Deinococcus</taxon>
    </lineage>
</organism>
<dbReference type="PANTHER" id="PTHR13170">
    <property type="entry name" value="O-GLCNACASE"/>
    <property type="match status" value="1"/>
</dbReference>
<evidence type="ECO:0000259" key="1">
    <source>
        <dbReference type="PROSITE" id="PS51186"/>
    </source>
</evidence>
<dbReference type="EMBL" id="CP002191">
    <property type="protein sequence ID" value="AFD25434.1"/>
    <property type="molecule type" value="Genomic_DNA"/>
</dbReference>
<dbReference type="STRING" id="745776.DGo_CA1507"/>
<dbReference type="Pfam" id="PF13508">
    <property type="entry name" value="Acetyltransf_7"/>
    <property type="match status" value="1"/>
</dbReference>
<dbReference type="InterPro" id="IPR051822">
    <property type="entry name" value="Glycosyl_Hydrolase_84"/>
</dbReference>
<proteinExistence type="predicted"/>
<evidence type="ECO:0000313" key="2">
    <source>
        <dbReference type="EMBL" id="AFD25434.1"/>
    </source>
</evidence>
<dbReference type="HOGENOM" id="CLU_086044_1_0_0"/>
<dbReference type="AlphaFoldDB" id="H8GUB0"/>
<dbReference type="PANTHER" id="PTHR13170:SF16">
    <property type="entry name" value="PROTEIN O-GLCNACASE"/>
    <property type="match status" value="1"/>
</dbReference>
<dbReference type="GO" id="GO:0016747">
    <property type="term" value="F:acyltransferase activity, transferring groups other than amino-acyl groups"/>
    <property type="evidence" value="ECO:0007669"/>
    <property type="project" value="InterPro"/>
</dbReference>
<dbReference type="Gene3D" id="3.40.630.30">
    <property type="match status" value="1"/>
</dbReference>
<keyword evidence="2" id="KW-0808">Transferase</keyword>
<dbReference type="InterPro" id="IPR016181">
    <property type="entry name" value="Acyl_CoA_acyltransferase"/>
</dbReference>
<dbReference type="PROSITE" id="PS51186">
    <property type="entry name" value="GNAT"/>
    <property type="match status" value="1"/>
</dbReference>
<dbReference type="SUPFAM" id="SSF55729">
    <property type="entry name" value="Acyl-CoA N-acyltransferases (Nat)"/>
    <property type="match status" value="1"/>
</dbReference>
<accession>H8GUB0</accession>
<dbReference type="eggNOG" id="COG0456">
    <property type="taxonomic scope" value="Bacteria"/>
</dbReference>
<dbReference type="InterPro" id="IPR000182">
    <property type="entry name" value="GNAT_dom"/>
</dbReference>
<protein>
    <submittedName>
        <fullName evidence="2">GCN5-related N-acetyltransferase</fullName>
    </submittedName>
</protein>
<dbReference type="PATRIC" id="fig|745776.4.peg.1550"/>
<evidence type="ECO:0000313" key="3">
    <source>
        <dbReference type="Proteomes" id="UP000007575"/>
    </source>
</evidence>
<dbReference type="Proteomes" id="UP000007575">
    <property type="component" value="Chromosome"/>
</dbReference>
<name>H8GUB0_DEIGI</name>
<dbReference type="KEGG" id="dgo:DGo_CA1507"/>
<gene>
    <name evidence="2" type="ordered locus">DGo_CA1507</name>
</gene>